<comment type="catalytic activity">
    <reaction evidence="4 5">
        <text>O-phospho-L-tyrosyl-[protein] + H2O = L-tyrosyl-[protein] + phosphate</text>
        <dbReference type="Rhea" id="RHEA:10684"/>
        <dbReference type="Rhea" id="RHEA-COMP:10136"/>
        <dbReference type="Rhea" id="RHEA-COMP:20101"/>
        <dbReference type="ChEBI" id="CHEBI:15377"/>
        <dbReference type="ChEBI" id="CHEBI:43474"/>
        <dbReference type="ChEBI" id="CHEBI:46858"/>
        <dbReference type="ChEBI" id="CHEBI:61978"/>
        <dbReference type="EC" id="3.1.3.48"/>
    </reaction>
</comment>
<keyword evidence="2 5" id="KW-0378">Hydrolase</keyword>
<dbReference type="InterPro" id="IPR016667">
    <property type="entry name" value="Caps_polysacc_synth_CpsB/CapC"/>
</dbReference>
<dbReference type="RefSeq" id="WP_204654840.1">
    <property type="nucleotide sequence ID" value="NZ_JAFBFD010000041.1"/>
</dbReference>
<evidence type="ECO:0000256" key="2">
    <source>
        <dbReference type="ARBA" id="ARBA00022801"/>
    </source>
</evidence>
<evidence type="ECO:0000256" key="5">
    <source>
        <dbReference type="PIRNR" id="PIRNR016557"/>
    </source>
</evidence>
<dbReference type="PANTHER" id="PTHR39181">
    <property type="entry name" value="TYROSINE-PROTEIN PHOSPHATASE YWQE"/>
    <property type="match status" value="1"/>
</dbReference>
<keyword evidence="7" id="KW-1185">Reference proteome</keyword>
<dbReference type="EC" id="3.1.3.48" evidence="5"/>
<organism evidence="6 7">
    <name type="scientific">Enterococcus lemanii</name>
    <dbReference type="NCBI Taxonomy" id="1159752"/>
    <lineage>
        <taxon>Bacteria</taxon>
        <taxon>Bacillati</taxon>
        <taxon>Bacillota</taxon>
        <taxon>Bacilli</taxon>
        <taxon>Lactobacillales</taxon>
        <taxon>Enterococcaceae</taxon>
        <taxon>Enterococcus</taxon>
    </lineage>
</organism>
<proteinExistence type="inferred from homology"/>
<evidence type="ECO:0000313" key="6">
    <source>
        <dbReference type="EMBL" id="MFC4718877.1"/>
    </source>
</evidence>
<protein>
    <recommendedName>
        <fullName evidence="5">Tyrosine-protein phosphatase</fullName>
        <ecNumber evidence="5">3.1.3.48</ecNumber>
    </recommendedName>
</protein>
<evidence type="ECO:0000256" key="4">
    <source>
        <dbReference type="ARBA" id="ARBA00051722"/>
    </source>
</evidence>
<comment type="similarity">
    <text evidence="1 5">Belongs to the metallo-dependent hydrolases superfamily. CpsB/CapC family.</text>
</comment>
<dbReference type="PANTHER" id="PTHR39181:SF1">
    <property type="entry name" value="TYROSINE-PROTEIN PHOSPHATASE YWQE"/>
    <property type="match status" value="1"/>
</dbReference>
<dbReference type="SUPFAM" id="SSF89550">
    <property type="entry name" value="PHP domain-like"/>
    <property type="match status" value="1"/>
</dbReference>
<gene>
    <name evidence="6" type="ORF">ACFO5I_03860</name>
</gene>
<evidence type="ECO:0000256" key="3">
    <source>
        <dbReference type="ARBA" id="ARBA00022912"/>
    </source>
</evidence>
<comment type="caution">
    <text evidence="6">The sequence shown here is derived from an EMBL/GenBank/DDBJ whole genome shotgun (WGS) entry which is preliminary data.</text>
</comment>
<dbReference type="PIRSF" id="PIRSF016557">
    <property type="entry name" value="Caps_synth_CpsB"/>
    <property type="match status" value="1"/>
</dbReference>
<name>A0ABV9MSA5_9ENTE</name>
<keyword evidence="3 5" id="KW-0904">Protein phosphatase</keyword>
<dbReference type="Gene3D" id="3.20.20.140">
    <property type="entry name" value="Metal-dependent hydrolases"/>
    <property type="match status" value="1"/>
</dbReference>
<dbReference type="EMBL" id="JBHSGS010000018">
    <property type="protein sequence ID" value="MFC4718877.1"/>
    <property type="molecule type" value="Genomic_DNA"/>
</dbReference>
<reference evidence="7" key="1">
    <citation type="journal article" date="2019" name="Int. J. Syst. Evol. Microbiol.">
        <title>The Global Catalogue of Microorganisms (GCM) 10K type strain sequencing project: providing services to taxonomists for standard genome sequencing and annotation.</title>
        <authorList>
            <consortium name="The Broad Institute Genomics Platform"/>
            <consortium name="The Broad Institute Genome Sequencing Center for Infectious Disease"/>
            <person name="Wu L."/>
            <person name="Ma J."/>
        </authorList>
    </citation>
    <scope>NUCLEOTIDE SEQUENCE [LARGE SCALE GENOMIC DNA]</scope>
    <source>
        <strain evidence="7">CGMCC 1.19032</strain>
    </source>
</reference>
<dbReference type="Pfam" id="PF19567">
    <property type="entry name" value="CpsB_CapC"/>
    <property type="match status" value="1"/>
</dbReference>
<sequence length="255" mass="29023">MIDLHCHLLPAVDDGPENLEESLDMVRYAISQGITHLLCTPHHNNGRYENEKQAVIEAVLALQTEIDQRKLPLTLLEGQEVRVTGELMADLENDRLLFTDLENTYLLLEFPTIDVPTYSEKLFFELRTKGIVPVIVHPERNAKFREEPDLLLPYLEMGCLAQLTAPSIVGIFGKNIQKTAQLMVERNLVQMVASDAHGINKRTFYLKEAYEMIGQLYGQEKVEQMQQVAKDLVNGDPVNYPAVIESKKKKKFGLF</sequence>
<accession>A0ABV9MSA5</accession>
<dbReference type="Proteomes" id="UP001595969">
    <property type="component" value="Unassembled WGS sequence"/>
</dbReference>
<evidence type="ECO:0000256" key="1">
    <source>
        <dbReference type="ARBA" id="ARBA00005750"/>
    </source>
</evidence>
<dbReference type="InterPro" id="IPR016195">
    <property type="entry name" value="Pol/histidinol_Pase-like"/>
</dbReference>
<evidence type="ECO:0000313" key="7">
    <source>
        <dbReference type="Proteomes" id="UP001595969"/>
    </source>
</evidence>